<feature type="coiled-coil region" evidence="7">
    <location>
        <begin position="30"/>
        <end position="64"/>
    </location>
</feature>
<evidence type="ECO:0000256" key="6">
    <source>
        <dbReference type="ARBA" id="ARBA00023306"/>
    </source>
</evidence>
<keyword evidence="5" id="KW-0472">Membrane</keyword>
<feature type="compositionally biased region" description="Low complexity" evidence="8">
    <location>
        <begin position="92"/>
        <end position="103"/>
    </location>
</feature>
<dbReference type="AlphaFoldDB" id="A0A7X9E6B3"/>
<keyword evidence="6" id="KW-0131">Cell cycle</keyword>
<organism evidence="9 10">
    <name type="scientific">candidate division WWE3 bacterium</name>
    <dbReference type="NCBI Taxonomy" id="2053526"/>
    <lineage>
        <taxon>Bacteria</taxon>
        <taxon>Katanobacteria</taxon>
    </lineage>
</organism>
<evidence type="ECO:0000256" key="4">
    <source>
        <dbReference type="ARBA" id="ARBA00022989"/>
    </source>
</evidence>
<evidence type="ECO:0000256" key="7">
    <source>
        <dbReference type="SAM" id="Coils"/>
    </source>
</evidence>
<reference evidence="9 10" key="1">
    <citation type="journal article" date="2020" name="Biotechnol. Biofuels">
        <title>New insights from the biogas microbiome by comprehensive genome-resolved metagenomics of nearly 1600 species originating from multiple anaerobic digesters.</title>
        <authorList>
            <person name="Campanaro S."/>
            <person name="Treu L."/>
            <person name="Rodriguez-R L.M."/>
            <person name="Kovalovszki A."/>
            <person name="Ziels R.M."/>
            <person name="Maus I."/>
            <person name="Zhu X."/>
            <person name="Kougias P.G."/>
            <person name="Basile A."/>
            <person name="Luo G."/>
            <person name="Schluter A."/>
            <person name="Konstantinidis K.T."/>
            <person name="Angelidaki I."/>
        </authorList>
    </citation>
    <scope>NUCLEOTIDE SEQUENCE [LARGE SCALE GENOMIC DNA]</scope>
    <source>
        <strain evidence="9">AS27yjCOA_202</strain>
    </source>
</reference>
<protein>
    <submittedName>
        <fullName evidence="9">Septum formation initiator family protein</fullName>
    </submittedName>
</protein>
<evidence type="ECO:0000256" key="8">
    <source>
        <dbReference type="SAM" id="MobiDB-lite"/>
    </source>
</evidence>
<keyword evidence="1" id="KW-1003">Cell membrane</keyword>
<gene>
    <name evidence="9" type="ORF">GYA37_00320</name>
</gene>
<name>A0A7X9E6B3_UNCKA</name>
<dbReference type="GO" id="GO:0030428">
    <property type="term" value="C:cell septum"/>
    <property type="evidence" value="ECO:0007669"/>
    <property type="project" value="TreeGrafter"/>
</dbReference>
<keyword evidence="4" id="KW-1133">Transmembrane helix</keyword>
<evidence type="ECO:0000256" key="3">
    <source>
        <dbReference type="ARBA" id="ARBA00022692"/>
    </source>
</evidence>
<sequence length="125" mass="14747">MSKVTKFKYMLGTLILFIVSISLIKSSFQVFKSKNRLDVIKREVAELEMEKEQLEQDIKYKQTEEYIEEKARNNLNLVKPGEKVYVVVGEDVKSSSSSNVLSGSDEREEKNKKDENWYSWYKLFF</sequence>
<keyword evidence="3" id="KW-0812">Transmembrane</keyword>
<evidence type="ECO:0000256" key="1">
    <source>
        <dbReference type="ARBA" id="ARBA00022475"/>
    </source>
</evidence>
<keyword evidence="2" id="KW-0132">Cell division</keyword>
<dbReference type="GO" id="GO:0043093">
    <property type="term" value="P:FtsZ-dependent cytokinesis"/>
    <property type="evidence" value="ECO:0007669"/>
    <property type="project" value="TreeGrafter"/>
</dbReference>
<evidence type="ECO:0000313" key="10">
    <source>
        <dbReference type="Proteomes" id="UP000590542"/>
    </source>
</evidence>
<keyword evidence="7" id="KW-0175">Coiled coil</keyword>
<accession>A0A7X9E6B3</accession>
<proteinExistence type="predicted"/>
<dbReference type="PANTHER" id="PTHR37485:SF1">
    <property type="entry name" value="CELL DIVISION PROTEIN FTSB"/>
    <property type="match status" value="1"/>
</dbReference>
<evidence type="ECO:0000256" key="5">
    <source>
        <dbReference type="ARBA" id="ARBA00023136"/>
    </source>
</evidence>
<comment type="caution">
    <text evidence="9">The sequence shown here is derived from an EMBL/GenBank/DDBJ whole genome shotgun (WGS) entry which is preliminary data.</text>
</comment>
<evidence type="ECO:0000256" key="2">
    <source>
        <dbReference type="ARBA" id="ARBA00022618"/>
    </source>
</evidence>
<dbReference type="Pfam" id="PF04977">
    <property type="entry name" value="DivIC"/>
    <property type="match status" value="1"/>
</dbReference>
<dbReference type="InterPro" id="IPR007060">
    <property type="entry name" value="FtsL/DivIC"/>
</dbReference>
<feature type="region of interest" description="Disordered" evidence="8">
    <location>
        <begin position="92"/>
        <end position="112"/>
    </location>
</feature>
<evidence type="ECO:0000313" key="9">
    <source>
        <dbReference type="EMBL" id="NMB91276.1"/>
    </source>
</evidence>
<dbReference type="EMBL" id="JAAZNV010000005">
    <property type="protein sequence ID" value="NMB91276.1"/>
    <property type="molecule type" value="Genomic_DNA"/>
</dbReference>
<dbReference type="Proteomes" id="UP000590542">
    <property type="component" value="Unassembled WGS sequence"/>
</dbReference>
<dbReference type="PANTHER" id="PTHR37485">
    <property type="entry name" value="CELL DIVISION PROTEIN FTSB"/>
    <property type="match status" value="1"/>
</dbReference>
<dbReference type="InterPro" id="IPR023081">
    <property type="entry name" value="Cell_div_FtsB"/>
</dbReference>